<comment type="caution">
    <text evidence="3">The sequence shown here is derived from an EMBL/GenBank/DDBJ whole genome shotgun (WGS) entry which is preliminary data.</text>
</comment>
<dbReference type="AlphaFoldDB" id="A0A8X6PR40"/>
<dbReference type="EMBL" id="BMAW01131569">
    <property type="protein sequence ID" value="GFU39998.1"/>
    <property type="molecule type" value="Genomic_DNA"/>
</dbReference>
<accession>A0A8X6PR40</accession>
<dbReference type="EMBL" id="BMAW01105168">
    <property type="protein sequence ID" value="GFT18149.1"/>
    <property type="molecule type" value="Genomic_DNA"/>
</dbReference>
<feature type="non-terminal residue" evidence="3">
    <location>
        <position position="1"/>
    </location>
</feature>
<evidence type="ECO:0000313" key="1">
    <source>
        <dbReference type="EMBL" id="GFS92405.1"/>
    </source>
</evidence>
<dbReference type="EMBL" id="BMAW01005075">
    <property type="protein sequence ID" value="GFS92405.1"/>
    <property type="molecule type" value="Genomic_DNA"/>
</dbReference>
<evidence type="ECO:0000313" key="4">
    <source>
        <dbReference type="EMBL" id="GFU39998.1"/>
    </source>
</evidence>
<evidence type="ECO:0000313" key="2">
    <source>
        <dbReference type="EMBL" id="GFT18149.1"/>
    </source>
</evidence>
<protein>
    <submittedName>
        <fullName evidence="3">Uncharacterized protein</fullName>
    </submittedName>
</protein>
<evidence type="ECO:0000313" key="5">
    <source>
        <dbReference type="Proteomes" id="UP000887013"/>
    </source>
</evidence>
<gene>
    <name evidence="3" type="ORF">NPIL_220931</name>
    <name evidence="4" type="ORF">NPIL_263921</name>
    <name evidence="1" type="ORF">NPIL_427611</name>
    <name evidence="2" type="ORF">NPIL_504401</name>
</gene>
<reference evidence="3" key="1">
    <citation type="submission" date="2020-08" db="EMBL/GenBank/DDBJ databases">
        <title>Multicomponent nature underlies the extraordinary mechanical properties of spider dragline silk.</title>
        <authorList>
            <person name="Kono N."/>
            <person name="Nakamura H."/>
            <person name="Mori M."/>
            <person name="Yoshida Y."/>
            <person name="Ohtoshi R."/>
            <person name="Malay A.D."/>
            <person name="Moran D.A.P."/>
            <person name="Tomita M."/>
            <person name="Numata K."/>
            <person name="Arakawa K."/>
        </authorList>
    </citation>
    <scope>NUCLEOTIDE SEQUENCE</scope>
</reference>
<evidence type="ECO:0000313" key="3">
    <source>
        <dbReference type="EMBL" id="GFT81127.1"/>
    </source>
</evidence>
<sequence>IRKGTIRNRNDSEEKRFEEKLFGIEPFLRETIRNRDDSNSTTRNTESE</sequence>
<keyword evidence="5" id="KW-1185">Reference proteome</keyword>
<dbReference type="EMBL" id="BMAW01118698">
    <property type="protein sequence ID" value="GFT81127.1"/>
    <property type="molecule type" value="Genomic_DNA"/>
</dbReference>
<organism evidence="3 5">
    <name type="scientific">Nephila pilipes</name>
    <name type="common">Giant wood spider</name>
    <name type="synonym">Nephila maculata</name>
    <dbReference type="NCBI Taxonomy" id="299642"/>
    <lineage>
        <taxon>Eukaryota</taxon>
        <taxon>Metazoa</taxon>
        <taxon>Ecdysozoa</taxon>
        <taxon>Arthropoda</taxon>
        <taxon>Chelicerata</taxon>
        <taxon>Arachnida</taxon>
        <taxon>Araneae</taxon>
        <taxon>Araneomorphae</taxon>
        <taxon>Entelegynae</taxon>
        <taxon>Araneoidea</taxon>
        <taxon>Nephilidae</taxon>
        <taxon>Nephila</taxon>
    </lineage>
</organism>
<proteinExistence type="predicted"/>
<name>A0A8X6PR40_NEPPI</name>
<dbReference type="Proteomes" id="UP000887013">
    <property type="component" value="Unassembled WGS sequence"/>
</dbReference>